<keyword evidence="1" id="KW-0732">Signal</keyword>
<evidence type="ECO:0000313" key="3">
    <source>
        <dbReference type="Proteomes" id="UP001497512"/>
    </source>
</evidence>
<gene>
    <name evidence="2" type="ORF">CSSPTR1EN2_LOCUS1589</name>
</gene>
<evidence type="ECO:0000313" key="2">
    <source>
        <dbReference type="EMBL" id="CAK9191835.1"/>
    </source>
</evidence>
<evidence type="ECO:0008006" key="4">
    <source>
        <dbReference type="Google" id="ProtNLM"/>
    </source>
</evidence>
<protein>
    <recommendedName>
        <fullName evidence="4">Secreted protein</fullName>
    </recommendedName>
</protein>
<name>A0ABP0TCE7_9BRYO</name>
<reference evidence="2 3" key="1">
    <citation type="submission" date="2024-02" db="EMBL/GenBank/DDBJ databases">
        <authorList>
            <consortium name="ELIXIR-Norway"/>
            <consortium name="Elixir Norway"/>
        </authorList>
    </citation>
    <scope>NUCLEOTIDE SEQUENCE [LARGE SCALE GENOMIC DNA]</scope>
</reference>
<feature type="chain" id="PRO_5045630350" description="Secreted protein" evidence="1">
    <location>
        <begin position="25"/>
        <end position="73"/>
    </location>
</feature>
<feature type="signal peptide" evidence="1">
    <location>
        <begin position="1"/>
        <end position="24"/>
    </location>
</feature>
<dbReference type="EMBL" id="OZ019893">
    <property type="protein sequence ID" value="CAK9191835.1"/>
    <property type="molecule type" value="Genomic_DNA"/>
</dbReference>
<dbReference type="Proteomes" id="UP001497512">
    <property type="component" value="Chromosome 1"/>
</dbReference>
<accession>A0ABP0TCE7</accession>
<proteinExistence type="predicted"/>
<evidence type="ECO:0000256" key="1">
    <source>
        <dbReference type="SAM" id="SignalP"/>
    </source>
</evidence>
<organism evidence="2 3">
    <name type="scientific">Sphagnum troendelagicum</name>
    <dbReference type="NCBI Taxonomy" id="128251"/>
    <lineage>
        <taxon>Eukaryota</taxon>
        <taxon>Viridiplantae</taxon>
        <taxon>Streptophyta</taxon>
        <taxon>Embryophyta</taxon>
        <taxon>Bryophyta</taxon>
        <taxon>Sphagnophytina</taxon>
        <taxon>Sphagnopsida</taxon>
        <taxon>Sphagnales</taxon>
        <taxon>Sphagnaceae</taxon>
        <taxon>Sphagnum</taxon>
    </lineage>
</organism>
<sequence>MMVFNGALLLEFAGWAVEFCQVLACNPEVLGRSEVWDMLCCVPLHLLARAFRLLFSAFRVRLLPPPPLVPHND</sequence>
<keyword evidence="3" id="KW-1185">Reference proteome</keyword>